<dbReference type="STRING" id="857265.WG78_12355"/>
<name>A0A0N0XKB5_9NEIS</name>
<dbReference type="InterPro" id="IPR021317">
    <property type="entry name" value="DUF2917"/>
</dbReference>
<evidence type="ECO:0000313" key="1">
    <source>
        <dbReference type="EMBL" id="KPC52637.1"/>
    </source>
</evidence>
<sequence>MTQDVRLILKSELMRLDAHERWSMVCETGEMWITVNGQARDIILKAQESAIVGPGNVLVEGHGSLRLRAQPGWLYRQAARLVGALWGLIRRQRERRAQHVHISITRKA</sequence>
<dbReference type="Pfam" id="PF11142">
    <property type="entry name" value="DUF2917"/>
    <property type="match status" value="1"/>
</dbReference>
<dbReference type="OrthoDB" id="200037at2"/>
<dbReference type="EMBL" id="LAQT01000009">
    <property type="protein sequence ID" value="KPC52637.1"/>
    <property type="molecule type" value="Genomic_DNA"/>
</dbReference>
<dbReference type="RefSeq" id="WP_083458991.1">
    <property type="nucleotide sequence ID" value="NZ_LAQT01000009.1"/>
</dbReference>
<comment type="caution">
    <text evidence="1">The sequence shown here is derived from an EMBL/GenBank/DDBJ whole genome shotgun (WGS) entry which is preliminary data.</text>
</comment>
<dbReference type="AlphaFoldDB" id="A0A0N0XKB5"/>
<organism evidence="1 2">
    <name type="scientific">Amantichitinum ursilacus</name>
    <dbReference type="NCBI Taxonomy" id="857265"/>
    <lineage>
        <taxon>Bacteria</taxon>
        <taxon>Pseudomonadati</taxon>
        <taxon>Pseudomonadota</taxon>
        <taxon>Betaproteobacteria</taxon>
        <taxon>Neisseriales</taxon>
        <taxon>Chitinibacteraceae</taxon>
        <taxon>Amantichitinum</taxon>
    </lineage>
</organism>
<evidence type="ECO:0000313" key="2">
    <source>
        <dbReference type="Proteomes" id="UP000037939"/>
    </source>
</evidence>
<evidence type="ECO:0008006" key="3">
    <source>
        <dbReference type="Google" id="ProtNLM"/>
    </source>
</evidence>
<reference evidence="1 2" key="1">
    <citation type="submission" date="2015-07" db="EMBL/GenBank/DDBJ databases">
        <title>Draft genome sequence of the Amantichitinum ursilacus IGB-41, a new chitin-degrading bacterium.</title>
        <authorList>
            <person name="Kirstahler P."/>
            <person name="Guenther M."/>
            <person name="Grumaz C."/>
            <person name="Rupp S."/>
            <person name="Zibek S."/>
            <person name="Sohn K."/>
        </authorList>
    </citation>
    <scope>NUCLEOTIDE SEQUENCE [LARGE SCALE GENOMIC DNA]</scope>
    <source>
        <strain evidence="1 2">IGB-41</strain>
    </source>
</reference>
<proteinExistence type="predicted"/>
<protein>
    <recommendedName>
        <fullName evidence="3">DUF2917 domain-containing protein</fullName>
    </recommendedName>
</protein>
<dbReference type="Proteomes" id="UP000037939">
    <property type="component" value="Unassembled WGS sequence"/>
</dbReference>
<accession>A0A0N0XKB5</accession>
<gene>
    <name evidence="1" type="ORF">WG78_12355</name>
</gene>
<keyword evidence="2" id="KW-1185">Reference proteome</keyword>